<protein>
    <submittedName>
        <fullName evidence="1">Thiamine biosynthesis protein ThiS</fullName>
    </submittedName>
</protein>
<dbReference type="NCBIfam" id="TIGR01683">
    <property type="entry name" value="thiS"/>
    <property type="match status" value="1"/>
</dbReference>
<dbReference type="InterPro" id="IPR010035">
    <property type="entry name" value="Thi_S"/>
</dbReference>
<dbReference type="CDD" id="cd00565">
    <property type="entry name" value="Ubl_ThiS"/>
    <property type="match status" value="1"/>
</dbReference>
<evidence type="ECO:0000313" key="1">
    <source>
        <dbReference type="EMBL" id="AFI04841.1"/>
    </source>
</evidence>
<dbReference type="SUPFAM" id="SSF54285">
    <property type="entry name" value="MoaD/ThiS"/>
    <property type="match status" value="1"/>
</dbReference>
<sequence length="66" mass="7487">MKVMINGETKELPKDCNVSQALEFLQINPEILMIALNCMGLKRELWDSTLLKENDKLECLQFMGGG</sequence>
<reference evidence="2" key="1">
    <citation type="submission" date="2012-04" db="EMBL/GenBank/DDBJ databases">
        <title>Complete genome sequence of Helicobacter cetorum strain MIT 00-7128.</title>
        <authorList>
            <person name="Kersulyte D."/>
            <person name="Berg D.E."/>
        </authorList>
    </citation>
    <scope>NUCLEOTIDE SEQUENCE [LARGE SCALE GENOMIC DNA]</scope>
    <source>
        <strain evidence="2">MIT 00-7128</strain>
    </source>
</reference>
<organism evidence="1 2">
    <name type="scientific">Helicobacter cetorum (strain ATCC BAA-429 / MIT 00-7128)</name>
    <dbReference type="NCBI Taxonomy" id="182217"/>
    <lineage>
        <taxon>Bacteria</taxon>
        <taxon>Pseudomonadati</taxon>
        <taxon>Campylobacterota</taxon>
        <taxon>Epsilonproteobacteria</taxon>
        <taxon>Campylobacterales</taxon>
        <taxon>Helicobacteraceae</taxon>
        <taxon>Helicobacter</taxon>
    </lineage>
</organism>
<dbReference type="AlphaFoldDB" id="I0EPH2"/>
<proteinExistence type="predicted"/>
<gene>
    <name evidence="1" type="ordered locus">HCW_07920</name>
</gene>
<dbReference type="HOGENOM" id="CLU_174611_3_3_7"/>
<dbReference type="STRING" id="182217.HCW_07920"/>
<dbReference type="InterPro" id="IPR012675">
    <property type="entry name" value="Beta-grasp_dom_sf"/>
</dbReference>
<name>I0EPH2_HELC0</name>
<dbReference type="RefSeq" id="WP_014661708.1">
    <property type="nucleotide sequence ID" value="NC_017737.1"/>
</dbReference>
<dbReference type="InterPro" id="IPR016155">
    <property type="entry name" value="Mopterin_synth/thiamin_S_b"/>
</dbReference>
<dbReference type="EMBL" id="CP003479">
    <property type="protein sequence ID" value="AFI04841.1"/>
    <property type="molecule type" value="Genomic_DNA"/>
</dbReference>
<keyword evidence="2" id="KW-1185">Reference proteome</keyword>
<dbReference type="InterPro" id="IPR003749">
    <property type="entry name" value="ThiS/MoaD-like"/>
</dbReference>
<dbReference type="Gene3D" id="3.10.20.30">
    <property type="match status" value="1"/>
</dbReference>
<dbReference type="eggNOG" id="COG2104">
    <property type="taxonomic scope" value="Bacteria"/>
</dbReference>
<dbReference type="PANTHER" id="PTHR34472">
    <property type="entry name" value="SULFUR CARRIER PROTEIN THIS"/>
    <property type="match status" value="1"/>
</dbReference>
<evidence type="ECO:0000313" key="2">
    <source>
        <dbReference type="Proteomes" id="UP000005010"/>
    </source>
</evidence>
<dbReference type="KEGG" id="hce:HCW_07920"/>
<dbReference type="PATRIC" id="fig|182217.3.peg.1679"/>
<dbReference type="Pfam" id="PF02597">
    <property type="entry name" value="ThiS"/>
    <property type="match status" value="1"/>
</dbReference>
<accession>I0EPH2</accession>
<dbReference type="PANTHER" id="PTHR34472:SF1">
    <property type="entry name" value="SULFUR CARRIER PROTEIN THIS"/>
    <property type="match status" value="1"/>
</dbReference>
<dbReference type="Proteomes" id="UP000005010">
    <property type="component" value="Chromosome"/>
</dbReference>